<proteinExistence type="predicted"/>
<name>A0A1G1ZYQ3_9BACT</name>
<keyword evidence="1" id="KW-0812">Transmembrane</keyword>
<comment type="caution">
    <text evidence="2">The sequence shown here is derived from an EMBL/GenBank/DDBJ whole genome shotgun (WGS) entry which is preliminary data.</text>
</comment>
<reference evidence="2 3" key="1">
    <citation type="journal article" date="2016" name="Nat. Commun.">
        <title>Thousands of microbial genomes shed light on interconnected biogeochemical processes in an aquifer system.</title>
        <authorList>
            <person name="Anantharaman K."/>
            <person name="Brown C.T."/>
            <person name="Hug L.A."/>
            <person name="Sharon I."/>
            <person name="Castelle C.J."/>
            <person name="Probst A.J."/>
            <person name="Thomas B.C."/>
            <person name="Singh A."/>
            <person name="Wilkins M.J."/>
            <person name="Karaoz U."/>
            <person name="Brodie E.L."/>
            <person name="Williams K.H."/>
            <person name="Hubbard S.S."/>
            <person name="Banfield J.F."/>
        </authorList>
    </citation>
    <scope>NUCLEOTIDE SEQUENCE [LARGE SCALE GENOMIC DNA]</scope>
</reference>
<dbReference type="Proteomes" id="UP000176611">
    <property type="component" value="Unassembled WGS sequence"/>
</dbReference>
<evidence type="ECO:0000313" key="3">
    <source>
        <dbReference type="Proteomes" id="UP000176611"/>
    </source>
</evidence>
<sequence length="78" mass="9194">MEYGDGRFHIRYSKFYIPRLLLTFLHFRVLLRKFIFRAEKRWEDESGGAPKSDLGDVLSSPFSGLRRTIVLLKPLPHT</sequence>
<dbReference type="AlphaFoldDB" id="A0A1G1ZYQ3"/>
<accession>A0A1G1ZYQ3</accession>
<keyword evidence="1" id="KW-0472">Membrane</keyword>
<dbReference type="EMBL" id="MHJO01000008">
    <property type="protein sequence ID" value="OGY69639.1"/>
    <property type="molecule type" value="Genomic_DNA"/>
</dbReference>
<organism evidence="2 3">
    <name type="scientific">Candidatus Harrisonbacteria bacterium RIFOXYD1_FULL_40_9</name>
    <dbReference type="NCBI Taxonomy" id="1798412"/>
    <lineage>
        <taxon>Bacteria</taxon>
        <taxon>Candidatus Harrisoniibacteriota</taxon>
    </lineage>
</organism>
<gene>
    <name evidence="2" type="ORF">A2586_02690</name>
</gene>
<evidence type="ECO:0000256" key="1">
    <source>
        <dbReference type="SAM" id="Phobius"/>
    </source>
</evidence>
<feature type="transmembrane region" description="Helical" evidence="1">
    <location>
        <begin position="15"/>
        <end position="31"/>
    </location>
</feature>
<protein>
    <submittedName>
        <fullName evidence="2">Uncharacterized protein</fullName>
    </submittedName>
</protein>
<evidence type="ECO:0000313" key="2">
    <source>
        <dbReference type="EMBL" id="OGY69639.1"/>
    </source>
</evidence>
<keyword evidence="1" id="KW-1133">Transmembrane helix</keyword>